<evidence type="ECO:0000256" key="1">
    <source>
        <dbReference type="SAM" id="MobiDB-lite"/>
    </source>
</evidence>
<feature type="region of interest" description="Disordered" evidence="1">
    <location>
        <begin position="82"/>
        <end position="102"/>
    </location>
</feature>
<accession>A0ABR1KLI0</accession>
<gene>
    <name evidence="2" type="ORF">IWZ03DRAFT_375974</name>
</gene>
<proteinExistence type="predicted"/>
<reference evidence="2 3" key="1">
    <citation type="submission" date="2024-04" db="EMBL/GenBank/DDBJ databases">
        <title>Phyllosticta paracitricarpa is synonymous to the EU quarantine fungus P. citricarpa based on phylogenomic analyses.</title>
        <authorList>
            <consortium name="Lawrence Berkeley National Laboratory"/>
            <person name="Van Ingen-Buijs V.A."/>
            <person name="Van Westerhoven A.C."/>
            <person name="Haridas S."/>
            <person name="Skiadas P."/>
            <person name="Martin F."/>
            <person name="Groenewald J.Z."/>
            <person name="Crous P.W."/>
            <person name="Seidl M.F."/>
        </authorList>
    </citation>
    <scope>NUCLEOTIDE SEQUENCE [LARGE SCALE GENOMIC DNA]</scope>
    <source>
        <strain evidence="2 3">CBS 123371</strain>
    </source>
</reference>
<evidence type="ECO:0000313" key="2">
    <source>
        <dbReference type="EMBL" id="KAK7517359.1"/>
    </source>
</evidence>
<protein>
    <recommendedName>
        <fullName evidence="4">Secreted protein</fullName>
    </recommendedName>
</protein>
<comment type="caution">
    <text evidence="2">The sequence shown here is derived from an EMBL/GenBank/DDBJ whole genome shotgun (WGS) entry which is preliminary data.</text>
</comment>
<dbReference type="EMBL" id="JBBPHU010000005">
    <property type="protein sequence ID" value="KAK7517359.1"/>
    <property type="molecule type" value="Genomic_DNA"/>
</dbReference>
<evidence type="ECO:0008006" key="4">
    <source>
        <dbReference type="Google" id="ProtNLM"/>
    </source>
</evidence>
<dbReference type="Proteomes" id="UP001363622">
    <property type="component" value="Unassembled WGS sequence"/>
</dbReference>
<organism evidence="2 3">
    <name type="scientific">Phyllosticta citriasiana</name>
    <dbReference type="NCBI Taxonomy" id="595635"/>
    <lineage>
        <taxon>Eukaryota</taxon>
        <taxon>Fungi</taxon>
        <taxon>Dikarya</taxon>
        <taxon>Ascomycota</taxon>
        <taxon>Pezizomycotina</taxon>
        <taxon>Dothideomycetes</taxon>
        <taxon>Dothideomycetes incertae sedis</taxon>
        <taxon>Botryosphaeriales</taxon>
        <taxon>Phyllostictaceae</taxon>
        <taxon>Phyllosticta</taxon>
    </lineage>
</organism>
<feature type="compositionally biased region" description="Basic and acidic residues" evidence="1">
    <location>
        <begin position="82"/>
        <end position="96"/>
    </location>
</feature>
<evidence type="ECO:0000313" key="3">
    <source>
        <dbReference type="Proteomes" id="UP001363622"/>
    </source>
</evidence>
<name>A0ABR1KLI0_9PEZI</name>
<sequence>MMHRASYVPAVYLCVCVCVTNSPTTFCIIMSNNQSSTKVLRLKGGVYMARAYIHRDITRSMINSQTGTQSAVVVVGSTEETRTKARARITEHRTEENFPLPLRPSPSTYLSLAVHGAPLSSSARVVIQEER</sequence>
<keyword evidence="3" id="KW-1185">Reference proteome</keyword>